<sequence>MKNSSGFPIDEGKGSGSVSAGTFPVSAFSVSGFRSIRALEGFRLRNLNVLIGANGAGKSNFMALFRFLNQMVGQRRLQVFAQQAGGPDALLHFGRETSERLRGELAFGPDRYAFDLMPTRDNRLIFDREAIRFGGPSADNSIEFGSGHAESRIEEAGDRHAARIRASIGDWRVWHFHDTGETAKVSRIHPSNDTLRLKTDAANLAAYLGMLRREHEATYRKIVATIGLVAPFFEGFIQRPGAPESVQLEWTHRGNPDTPFKAHVLSDGTLRFMCLATLLLQPVALLPATILIDEPELGLHPYAISVLAGMLQQVAENRQLIIATQSVALINELELEDIIVVDQEEGASTFRRLDREELGGWLEEYALGELWERNILGGNP</sequence>
<dbReference type="EMBL" id="CAADFX010000109">
    <property type="protein sequence ID" value="VFK59817.1"/>
    <property type="molecule type" value="Genomic_DNA"/>
</dbReference>
<reference evidence="3" key="1">
    <citation type="submission" date="2019-02" db="EMBL/GenBank/DDBJ databases">
        <authorList>
            <person name="Gruber-Vodicka R. H."/>
            <person name="Seah K. B. B."/>
        </authorList>
    </citation>
    <scope>NUCLEOTIDE SEQUENCE</scope>
    <source>
        <strain evidence="4">BECK_BY1</strain>
        <strain evidence="3">BECK_BY2</strain>
        <strain evidence="2">BECK_BY3</strain>
    </source>
</reference>
<dbReference type="Pfam" id="PF13304">
    <property type="entry name" value="AAA_21"/>
    <property type="match status" value="1"/>
</dbReference>
<evidence type="ECO:0000259" key="1">
    <source>
        <dbReference type="Pfam" id="PF13304"/>
    </source>
</evidence>
<dbReference type="PIRSF" id="PIRSF029347">
    <property type="entry name" value="RecF"/>
    <property type="match status" value="1"/>
</dbReference>
<dbReference type="EMBL" id="CAADFY010000049">
    <property type="protein sequence ID" value="VFK54658.1"/>
    <property type="molecule type" value="Genomic_DNA"/>
</dbReference>
<dbReference type="InterPro" id="IPR027417">
    <property type="entry name" value="P-loop_NTPase"/>
</dbReference>
<feature type="domain" description="ATPase AAA-type core" evidence="1">
    <location>
        <begin position="47"/>
        <end position="331"/>
    </location>
</feature>
<dbReference type="GO" id="GO:0000731">
    <property type="term" value="P:DNA synthesis involved in DNA repair"/>
    <property type="evidence" value="ECO:0007669"/>
    <property type="project" value="TreeGrafter"/>
</dbReference>
<protein>
    <submittedName>
        <fullName evidence="3">Predicted ATPase</fullName>
    </submittedName>
</protein>
<accession>A0A450ZWG5</accession>
<dbReference type="EMBL" id="CAADFV010000048">
    <property type="protein sequence ID" value="VFK58103.1"/>
    <property type="molecule type" value="Genomic_DNA"/>
</dbReference>
<dbReference type="Gene3D" id="3.40.50.300">
    <property type="entry name" value="P-loop containing nucleotide triphosphate hydrolases"/>
    <property type="match status" value="2"/>
</dbReference>
<dbReference type="GO" id="GO:0006302">
    <property type="term" value="P:double-strand break repair"/>
    <property type="evidence" value="ECO:0007669"/>
    <property type="project" value="TreeGrafter"/>
</dbReference>
<evidence type="ECO:0000313" key="2">
    <source>
        <dbReference type="EMBL" id="VFK54658.1"/>
    </source>
</evidence>
<dbReference type="InterPro" id="IPR014555">
    <property type="entry name" value="RecF-like"/>
</dbReference>
<dbReference type="AlphaFoldDB" id="A0A450ZWG5"/>
<name>A0A450ZWG5_9GAMM</name>
<gene>
    <name evidence="4" type="ORF">BECKTUN1418D_GA0071000_110913</name>
    <name evidence="3" type="ORF">BECKTUN1418E_GA0071001_104810</name>
    <name evidence="2" type="ORF">BECKTUN1418F_GA0071002_104910</name>
</gene>
<dbReference type="PANTHER" id="PTHR32182">
    <property type="entry name" value="DNA REPLICATION AND REPAIR PROTEIN RECF"/>
    <property type="match status" value="1"/>
</dbReference>
<proteinExistence type="predicted"/>
<dbReference type="GO" id="GO:0016887">
    <property type="term" value="F:ATP hydrolysis activity"/>
    <property type="evidence" value="ECO:0007669"/>
    <property type="project" value="InterPro"/>
</dbReference>
<evidence type="ECO:0000313" key="3">
    <source>
        <dbReference type="EMBL" id="VFK58103.1"/>
    </source>
</evidence>
<evidence type="ECO:0000313" key="4">
    <source>
        <dbReference type="EMBL" id="VFK59817.1"/>
    </source>
</evidence>
<dbReference type="PANTHER" id="PTHR32182:SF22">
    <property type="entry name" value="ATP-DEPENDENT ENDONUCLEASE, OLD FAMILY-RELATED"/>
    <property type="match status" value="1"/>
</dbReference>
<dbReference type="InterPro" id="IPR003959">
    <property type="entry name" value="ATPase_AAA_core"/>
</dbReference>
<dbReference type="GO" id="GO:0005524">
    <property type="term" value="F:ATP binding"/>
    <property type="evidence" value="ECO:0007669"/>
    <property type="project" value="InterPro"/>
</dbReference>
<organism evidence="3">
    <name type="scientific">Candidatus Kentrum sp. TUN</name>
    <dbReference type="NCBI Taxonomy" id="2126343"/>
    <lineage>
        <taxon>Bacteria</taxon>
        <taxon>Pseudomonadati</taxon>
        <taxon>Pseudomonadota</taxon>
        <taxon>Gammaproteobacteria</taxon>
        <taxon>Candidatus Kentrum</taxon>
    </lineage>
</organism>
<dbReference type="SUPFAM" id="SSF52540">
    <property type="entry name" value="P-loop containing nucleoside triphosphate hydrolases"/>
    <property type="match status" value="1"/>
</dbReference>